<keyword evidence="3" id="KW-1185">Reference proteome</keyword>
<dbReference type="GeneID" id="5043930"/>
<protein>
    <submittedName>
        <fullName evidence="2">Uncharacterized protein</fullName>
    </submittedName>
</protein>
<dbReference type="AlphaFoldDB" id="A0E631"/>
<dbReference type="HOGENOM" id="CLU_661345_0_0_1"/>
<gene>
    <name evidence="2" type="ORF">GSPATT00003611001</name>
</gene>
<organism evidence="2 3">
    <name type="scientific">Paramecium tetraurelia</name>
    <dbReference type="NCBI Taxonomy" id="5888"/>
    <lineage>
        <taxon>Eukaryota</taxon>
        <taxon>Sar</taxon>
        <taxon>Alveolata</taxon>
        <taxon>Ciliophora</taxon>
        <taxon>Intramacronucleata</taxon>
        <taxon>Oligohymenophorea</taxon>
        <taxon>Peniculida</taxon>
        <taxon>Parameciidae</taxon>
        <taxon>Paramecium</taxon>
    </lineage>
</organism>
<proteinExistence type="predicted"/>
<dbReference type="EMBL" id="CT868660">
    <property type="protein sequence ID" value="CAK90748.1"/>
    <property type="molecule type" value="Genomic_DNA"/>
</dbReference>
<evidence type="ECO:0000313" key="2">
    <source>
        <dbReference type="EMBL" id="CAK90748.1"/>
    </source>
</evidence>
<dbReference type="OMA" id="YCIIVNF"/>
<dbReference type="RefSeq" id="XP_001458145.1">
    <property type="nucleotide sequence ID" value="XM_001458108.1"/>
</dbReference>
<dbReference type="InParanoid" id="A0E631"/>
<name>A0E631_PARTE</name>
<dbReference type="Proteomes" id="UP000000600">
    <property type="component" value="Unassembled WGS sequence"/>
</dbReference>
<reference evidence="2 3" key="1">
    <citation type="journal article" date="2006" name="Nature">
        <title>Global trends of whole-genome duplications revealed by the ciliate Paramecium tetraurelia.</title>
        <authorList>
            <consortium name="Genoscope"/>
            <person name="Aury J.-M."/>
            <person name="Jaillon O."/>
            <person name="Duret L."/>
            <person name="Noel B."/>
            <person name="Jubin C."/>
            <person name="Porcel B.M."/>
            <person name="Segurens B."/>
            <person name="Daubin V."/>
            <person name="Anthouard V."/>
            <person name="Aiach N."/>
            <person name="Arnaiz O."/>
            <person name="Billaut A."/>
            <person name="Beisson J."/>
            <person name="Blanc I."/>
            <person name="Bouhouche K."/>
            <person name="Camara F."/>
            <person name="Duharcourt S."/>
            <person name="Guigo R."/>
            <person name="Gogendeau D."/>
            <person name="Katinka M."/>
            <person name="Keller A.-M."/>
            <person name="Kissmehl R."/>
            <person name="Klotz C."/>
            <person name="Koll F."/>
            <person name="Le Moue A."/>
            <person name="Lepere C."/>
            <person name="Malinsky S."/>
            <person name="Nowacki M."/>
            <person name="Nowak J.K."/>
            <person name="Plattner H."/>
            <person name="Poulain J."/>
            <person name="Ruiz F."/>
            <person name="Serrano V."/>
            <person name="Zagulski M."/>
            <person name="Dessen P."/>
            <person name="Betermier M."/>
            <person name="Weissenbach J."/>
            <person name="Scarpelli C."/>
            <person name="Schachter V."/>
            <person name="Sperling L."/>
            <person name="Meyer E."/>
            <person name="Cohen J."/>
            <person name="Wincker P."/>
        </authorList>
    </citation>
    <scope>NUCLEOTIDE SEQUENCE [LARGE SCALE GENOMIC DNA]</scope>
    <source>
        <strain evidence="2 3">Stock d4-2</strain>
    </source>
</reference>
<accession>A0E631</accession>
<feature type="region of interest" description="Disordered" evidence="1">
    <location>
        <begin position="1"/>
        <end position="28"/>
    </location>
</feature>
<evidence type="ECO:0000313" key="3">
    <source>
        <dbReference type="Proteomes" id="UP000000600"/>
    </source>
</evidence>
<dbReference type="KEGG" id="ptm:GSPATT00003611001"/>
<dbReference type="OrthoDB" id="293936at2759"/>
<sequence>MLSSKTLPEQNFGELAESENSREGSPKTVKSSSVLSFEELQSFIMDEVQISYEVIENYGTSKNQYNLLKIINESDGQNQNNFYCIIVNFNDELLKQKIKIEISRVLYIQYYQYSFETKYFDFTDWKDQKDSLVFSNSTSTTEPQSFRDYVSINSQFCRVIVFSQEFDLQLIDLIHNYPYLYYCTDTKLVKEEYLEGLKLHQQFQLIEMNYKMIKHLISTSLSRLKDIKFAGIQIKGCIDYVDNINQIKIHPQIEYQKIGKKKILFNYNIPFITVNSYFYLPLPLRVKNLEITDYLTQQFQTKAVRTSISTTHIEEYEKIYILLNSIQDQIKKDELFFSINSNKEFNSLESLLTLNQVNQIQDLKNELIDEDQYLNLIEKILIYFSQCSKTQIEKFILFVQLKHYILYRLHNSYLNY</sequence>
<evidence type="ECO:0000256" key="1">
    <source>
        <dbReference type="SAM" id="MobiDB-lite"/>
    </source>
</evidence>